<gene>
    <name evidence="2" type="ORF">URODEC1_LOCUS107266</name>
</gene>
<keyword evidence="1" id="KW-0732">Signal</keyword>
<evidence type="ECO:0000313" key="2">
    <source>
        <dbReference type="EMBL" id="CAL5078703.1"/>
    </source>
</evidence>
<evidence type="ECO:0000256" key="1">
    <source>
        <dbReference type="SAM" id="SignalP"/>
    </source>
</evidence>
<name>A0ABC9FNY1_9POAL</name>
<organism evidence="2 3">
    <name type="scientific">Urochloa decumbens</name>
    <dbReference type="NCBI Taxonomy" id="240449"/>
    <lineage>
        <taxon>Eukaryota</taxon>
        <taxon>Viridiplantae</taxon>
        <taxon>Streptophyta</taxon>
        <taxon>Embryophyta</taxon>
        <taxon>Tracheophyta</taxon>
        <taxon>Spermatophyta</taxon>
        <taxon>Magnoliopsida</taxon>
        <taxon>Liliopsida</taxon>
        <taxon>Poales</taxon>
        <taxon>Poaceae</taxon>
        <taxon>PACMAD clade</taxon>
        <taxon>Panicoideae</taxon>
        <taxon>Panicodae</taxon>
        <taxon>Paniceae</taxon>
        <taxon>Melinidinae</taxon>
        <taxon>Urochloa</taxon>
    </lineage>
</organism>
<reference evidence="2" key="1">
    <citation type="submission" date="2024-10" db="EMBL/GenBank/DDBJ databases">
        <authorList>
            <person name="Ryan C."/>
        </authorList>
    </citation>
    <scope>NUCLEOTIDE SEQUENCE [LARGE SCALE GENOMIC DNA]</scope>
</reference>
<protein>
    <submittedName>
        <fullName evidence="2">Uncharacterized protein</fullName>
    </submittedName>
</protein>
<evidence type="ECO:0000313" key="3">
    <source>
        <dbReference type="Proteomes" id="UP001497457"/>
    </source>
</evidence>
<feature type="signal peptide" evidence="1">
    <location>
        <begin position="1"/>
        <end position="26"/>
    </location>
</feature>
<keyword evidence="3" id="KW-1185">Reference proteome</keyword>
<dbReference type="AlphaFoldDB" id="A0ABC9FNY1"/>
<sequence>MMAKMGTTREKTTLILLMFVVLLVASYEEAGMRVDAACNNLPMSCWLKCGRPGGCNSCCKKHGFVRGECVGIDCYCCRE</sequence>
<dbReference type="Proteomes" id="UP001497457">
    <property type="component" value="Chromosome 7b"/>
</dbReference>
<proteinExistence type="predicted"/>
<dbReference type="EMBL" id="OZ075117">
    <property type="protein sequence ID" value="CAL5078703.1"/>
    <property type="molecule type" value="Genomic_DNA"/>
</dbReference>
<accession>A0ABC9FNY1</accession>
<feature type="chain" id="PRO_5044816229" evidence="1">
    <location>
        <begin position="27"/>
        <end position="79"/>
    </location>
</feature>